<dbReference type="Proteomes" id="UP000030764">
    <property type="component" value="Unassembled WGS sequence"/>
</dbReference>
<sequence>MKAVEANPQATFINSSAGERPVALQHMVYGVETARNLPIADSDFQSTYGEVHPLQPESCALLVHYSKDDRVLTLSAELRSFEGTR</sequence>
<dbReference type="Proteomes" id="UP000030758">
    <property type="component" value="Unassembled WGS sequence"/>
</dbReference>
<keyword evidence="3" id="KW-1185">Reference proteome</keyword>
<protein>
    <submittedName>
        <fullName evidence="1">Uncharacterized protein</fullName>
    </submittedName>
</protein>
<proteinExistence type="predicted"/>
<dbReference type="EMBL" id="KL367673">
    <property type="protein sequence ID" value="KFD60358.1"/>
    <property type="molecule type" value="Genomic_DNA"/>
</dbReference>
<evidence type="ECO:0000313" key="3">
    <source>
        <dbReference type="Proteomes" id="UP000030764"/>
    </source>
</evidence>
<dbReference type="AlphaFoldDB" id="A0A085LRA0"/>
<reference evidence="1 3" key="1">
    <citation type="journal article" date="2014" name="Nat. Genet.">
        <title>Genome and transcriptome of the porcine whipworm Trichuris suis.</title>
        <authorList>
            <person name="Jex A.R."/>
            <person name="Nejsum P."/>
            <person name="Schwarz E.M."/>
            <person name="Hu L."/>
            <person name="Young N.D."/>
            <person name="Hall R.S."/>
            <person name="Korhonen P.K."/>
            <person name="Liao S."/>
            <person name="Thamsborg S."/>
            <person name="Xia J."/>
            <person name="Xu P."/>
            <person name="Wang S."/>
            <person name="Scheerlinck J.P."/>
            <person name="Hofmann A."/>
            <person name="Sternberg P.W."/>
            <person name="Wang J."/>
            <person name="Gasser R.B."/>
        </authorList>
    </citation>
    <scope>NUCLEOTIDE SEQUENCE [LARGE SCALE GENOMIC DNA]</scope>
    <source>
        <strain evidence="2">DCEP-RM93F</strain>
        <strain evidence="1">DCEP-RM93M</strain>
    </source>
</reference>
<accession>A0A085LRA0</accession>
<gene>
    <name evidence="1" type="ORF">M513_11657</name>
    <name evidence="2" type="ORF">M514_11657</name>
</gene>
<evidence type="ECO:0000313" key="1">
    <source>
        <dbReference type="EMBL" id="KFD47496.1"/>
    </source>
</evidence>
<dbReference type="EMBL" id="KL363325">
    <property type="protein sequence ID" value="KFD47496.1"/>
    <property type="molecule type" value="Genomic_DNA"/>
</dbReference>
<name>A0A085LRA0_9BILA</name>
<organism evidence="1 3">
    <name type="scientific">Trichuris suis</name>
    <name type="common">pig whipworm</name>
    <dbReference type="NCBI Taxonomy" id="68888"/>
    <lineage>
        <taxon>Eukaryota</taxon>
        <taxon>Metazoa</taxon>
        <taxon>Ecdysozoa</taxon>
        <taxon>Nematoda</taxon>
        <taxon>Enoplea</taxon>
        <taxon>Dorylaimia</taxon>
        <taxon>Trichinellida</taxon>
        <taxon>Trichuridae</taxon>
        <taxon>Trichuris</taxon>
    </lineage>
</organism>
<evidence type="ECO:0000313" key="2">
    <source>
        <dbReference type="EMBL" id="KFD60358.1"/>
    </source>
</evidence>